<evidence type="ECO:0000313" key="2">
    <source>
        <dbReference type="Proteomes" id="UP001177003"/>
    </source>
</evidence>
<organism evidence="1 2">
    <name type="scientific">Lactuca saligna</name>
    <name type="common">Willowleaf lettuce</name>
    <dbReference type="NCBI Taxonomy" id="75948"/>
    <lineage>
        <taxon>Eukaryota</taxon>
        <taxon>Viridiplantae</taxon>
        <taxon>Streptophyta</taxon>
        <taxon>Embryophyta</taxon>
        <taxon>Tracheophyta</taxon>
        <taxon>Spermatophyta</taxon>
        <taxon>Magnoliopsida</taxon>
        <taxon>eudicotyledons</taxon>
        <taxon>Gunneridae</taxon>
        <taxon>Pentapetalae</taxon>
        <taxon>asterids</taxon>
        <taxon>campanulids</taxon>
        <taxon>Asterales</taxon>
        <taxon>Asteraceae</taxon>
        <taxon>Cichorioideae</taxon>
        <taxon>Cichorieae</taxon>
        <taxon>Lactucinae</taxon>
        <taxon>Lactuca</taxon>
    </lineage>
</organism>
<reference evidence="1" key="1">
    <citation type="submission" date="2023-04" db="EMBL/GenBank/DDBJ databases">
        <authorList>
            <person name="Vijverberg K."/>
            <person name="Xiong W."/>
            <person name="Schranz E."/>
        </authorList>
    </citation>
    <scope>NUCLEOTIDE SEQUENCE</scope>
</reference>
<name>A0AA36E0Z5_LACSI</name>
<gene>
    <name evidence="1" type="ORF">LSALG_LOCUS17809</name>
</gene>
<accession>A0AA36E0Z5</accession>
<proteinExistence type="predicted"/>
<dbReference type="Proteomes" id="UP001177003">
    <property type="component" value="Chromosome 3"/>
</dbReference>
<protein>
    <submittedName>
        <fullName evidence="1">Uncharacterized protein</fullName>
    </submittedName>
</protein>
<keyword evidence="2" id="KW-1185">Reference proteome</keyword>
<evidence type="ECO:0000313" key="1">
    <source>
        <dbReference type="EMBL" id="CAI9277902.1"/>
    </source>
</evidence>
<dbReference type="EMBL" id="OX465079">
    <property type="protein sequence ID" value="CAI9277902.1"/>
    <property type="molecule type" value="Genomic_DNA"/>
</dbReference>
<dbReference type="AlphaFoldDB" id="A0AA36E0Z5"/>
<sequence>MAAPIGYVDPTNTTIEDTASQPLMKIQSSNLCVQCDVLKYPRELKMLIVALKHFVLSMVMSSAFSVPMTWLSLVGSTLVFNKITKVVTFQLTNEKKYKLTKRQFAQIMKLSV</sequence>